<dbReference type="STRING" id="123214.PERMA_1925"/>
<dbReference type="PANTHER" id="PTHR35093:SF8">
    <property type="entry name" value="OUTER MEMBRANE PROTEIN NMB0088-RELATED"/>
    <property type="match status" value="1"/>
</dbReference>
<evidence type="ECO:0000256" key="4">
    <source>
        <dbReference type="ARBA" id="ARBA00022692"/>
    </source>
</evidence>
<dbReference type="RefSeq" id="WP_012676421.1">
    <property type="nucleotide sequence ID" value="NC_012440.1"/>
</dbReference>
<dbReference type="KEGG" id="pmx:PERMA_1925"/>
<dbReference type="PaxDb" id="123214-PERMA_1925"/>
<keyword evidence="3" id="KW-1134">Transmembrane beta strand</keyword>
<name>C0QSP0_PERMH</name>
<evidence type="ECO:0000313" key="10">
    <source>
        <dbReference type="Proteomes" id="UP000001366"/>
    </source>
</evidence>
<keyword evidence="4" id="KW-0812">Transmembrane</keyword>
<dbReference type="HOGENOM" id="CLU_035981_2_1_0"/>
<accession>C0QSP0</accession>
<dbReference type="InterPro" id="IPR005017">
    <property type="entry name" value="OMPP1/FadL/TodX"/>
</dbReference>
<proteinExistence type="inferred from homology"/>
<sequence length="415" mass="46775">MLKRISAGILVLSVTGSSFGAAYKIPEQSQRSMGTAAAYFAGADYADANYYNPSNMVFLENRTYIEFGSRYINLPSIKFEGRASDPVTRSFQIADAKTKEEHFFIPYFHMVFKGTENVRWGISFVTPAGLSKRWSAVKQKSTAEEFTLKVFELNSSVAFKISEKFAIAGGVRGIYASGKIKYRYEPAYKVNMDGDSGYRFGYNLSATLRPTKNLTISTAYRSKISMKIEGDASGYLYDPLSSTTYPIAVGGHVIVPLPAEWRVGTAYRWRSTVFELTYEKTFWSSYKVLDIQFNNSMIDSQLGKPKDKYWHDSETVRFGVRHKFSNNFTGMFGVAYDETPIPQRTLGFELPDSNAWIFSLGGIYNLSERLEFGLSYLYVTKIDRNVNTPPNENGIDGKFSDLSAHLVNISVGYKF</sequence>
<dbReference type="OrthoDB" id="9542at2"/>
<organism evidence="9 10">
    <name type="scientific">Persephonella marina (strain DSM 14350 / EX-H1)</name>
    <dbReference type="NCBI Taxonomy" id="123214"/>
    <lineage>
        <taxon>Bacteria</taxon>
        <taxon>Pseudomonadati</taxon>
        <taxon>Aquificota</taxon>
        <taxon>Aquificia</taxon>
        <taxon>Aquificales</taxon>
        <taxon>Hydrogenothermaceae</taxon>
        <taxon>Persephonella</taxon>
    </lineage>
</organism>
<evidence type="ECO:0000313" key="9">
    <source>
        <dbReference type="EMBL" id="ACO04183.1"/>
    </source>
</evidence>
<keyword evidence="6" id="KW-0472">Membrane</keyword>
<dbReference type="SUPFAM" id="SSF56935">
    <property type="entry name" value="Porins"/>
    <property type="match status" value="1"/>
</dbReference>
<feature type="signal peptide" evidence="8">
    <location>
        <begin position="1"/>
        <end position="20"/>
    </location>
</feature>
<dbReference type="AlphaFoldDB" id="C0QSP0"/>
<dbReference type="PANTHER" id="PTHR35093">
    <property type="entry name" value="OUTER MEMBRANE PROTEIN NMB0088-RELATED"/>
    <property type="match status" value="1"/>
</dbReference>
<dbReference type="Gene3D" id="2.40.160.60">
    <property type="entry name" value="Outer membrane protein transport protein (OMPP1/FadL/TodX)"/>
    <property type="match status" value="1"/>
</dbReference>
<evidence type="ECO:0000256" key="3">
    <source>
        <dbReference type="ARBA" id="ARBA00022452"/>
    </source>
</evidence>
<comment type="similarity">
    <text evidence="2">Belongs to the OmpP1/FadL family.</text>
</comment>
<evidence type="ECO:0000256" key="2">
    <source>
        <dbReference type="ARBA" id="ARBA00008163"/>
    </source>
</evidence>
<evidence type="ECO:0000256" key="7">
    <source>
        <dbReference type="ARBA" id="ARBA00023237"/>
    </source>
</evidence>
<feature type="chain" id="PRO_5002902531" evidence="8">
    <location>
        <begin position="21"/>
        <end position="415"/>
    </location>
</feature>
<gene>
    <name evidence="9" type="ordered locus">PERMA_1925</name>
</gene>
<evidence type="ECO:0000256" key="6">
    <source>
        <dbReference type="ARBA" id="ARBA00023136"/>
    </source>
</evidence>
<reference evidence="9 10" key="1">
    <citation type="journal article" date="2009" name="J. Bacteriol.">
        <title>Complete and draft genome sequences of six members of the Aquificales.</title>
        <authorList>
            <person name="Reysenbach A.L."/>
            <person name="Hamamura N."/>
            <person name="Podar M."/>
            <person name="Griffiths E."/>
            <person name="Ferreira S."/>
            <person name="Hochstein R."/>
            <person name="Heidelberg J."/>
            <person name="Johnson J."/>
            <person name="Mead D."/>
            <person name="Pohorille A."/>
            <person name="Sarmiento M."/>
            <person name="Schweighofer K."/>
            <person name="Seshadri R."/>
            <person name="Voytek M.A."/>
        </authorList>
    </citation>
    <scope>NUCLEOTIDE SEQUENCE [LARGE SCALE GENOMIC DNA]</scope>
    <source>
        <strain evidence="10">DSM 14350 / EX-H1</strain>
    </source>
</reference>
<comment type="subcellular location">
    <subcellularLocation>
        <location evidence="1">Cell outer membrane</location>
        <topology evidence="1">Multi-pass membrane protein</topology>
    </subcellularLocation>
</comment>
<evidence type="ECO:0000256" key="1">
    <source>
        <dbReference type="ARBA" id="ARBA00004571"/>
    </source>
</evidence>
<keyword evidence="5 8" id="KW-0732">Signal</keyword>
<dbReference type="Pfam" id="PF03349">
    <property type="entry name" value="Toluene_X"/>
    <property type="match status" value="1"/>
</dbReference>
<keyword evidence="7" id="KW-0998">Cell outer membrane</keyword>
<evidence type="ECO:0000256" key="5">
    <source>
        <dbReference type="ARBA" id="ARBA00022729"/>
    </source>
</evidence>
<dbReference type="GO" id="GO:0009279">
    <property type="term" value="C:cell outer membrane"/>
    <property type="evidence" value="ECO:0007669"/>
    <property type="project" value="UniProtKB-SubCell"/>
</dbReference>
<dbReference type="GO" id="GO:0015483">
    <property type="term" value="F:long-chain fatty acid transporting porin activity"/>
    <property type="evidence" value="ECO:0007669"/>
    <property type="project" value="TreeGrafter"/>
</dbReference>
<dbReference type="EMBL" id="CP001230">
    <property type="protein sequence ID" value="ACO04183.1"/>
    <property type="molecule type" value="Genomic_DNA"/>
</dbReference>
<dbReference type="eggNOG" id="COG2067">
    <property type="taxonomic scope" value="Bacteria"/>
</dbReference>
<protein>
    <submittedName>
        <fullName evidence="9">Membrane protein</fullName>
    </submittedName>
</protein>
<evidence type="ECO:0000256" key="8">
    <source>
        <dbReference type="SAM" id="SignalP"/>
    </source>
</evidence>
<dbReference type="Proteomes" id="UP000001366">
    <property type="component" value="Chromosome"/>
</dbReference>
<keyword evidence="10" id="KW-1185">Reference proteome</keyword>